<accession>M1HVP8</accession>
<name>M1HVP8_PBCVI</name>
<gene>
    <name evidence="1" type="primary">IL-3A_181L</name>
    <name evidence="1" type="ORF">PBCVIL3A_181L</name>
</gene>
<organism evidence="1 2">
    <name type="scientific">Paramecium bursaria Chlorella virus IL3A</name>
    <name type="common">PBCV-IL3A</name>
    <dbReference type="NCBI Taxonomy" id="46019"/>
    <lineage>
        <taxon>Viruses</taxon>
        <taxon>Varidnaviria</taxon>
        <taxon>Bamfordvirae</taxon>
        <taxon>Nucleocytoviricota</taxon>
        <taxon>Megaviricetes</taxon>
        <taxon>Algavirales</taxon>
        <taxon>Phycodnaviridae</taxon>
        <taxon>Chlorovirus</taxon>
        <taxon>Chlorovirus illinoense</taxon>
    </lineage>
</organism>
<reference evidence="1 2" key="1">
    <citation type="submission" date="2012-10" db="EMBL/GenBank/DDBJ databases">
        <title>Towards defining the chloroviruses: a genomic journey through a genus of large DNA viruses.</title>
        <authorList>
            <person name="Jeanniard A."/>
            <person name="Dunigan D.D."/>
            <person name="Gurnon J.R."/>
            <person name="Agarkova I."/>
            <person name="Kang M."/>
            <person name="Vitek J."/>
            <person name="Duncan G."/>
            <person name="McClung O.W."/>
            <person name="Larsen M."/>
            <person name="Claverie J.-M."/>
            <person name="Van Etten J.L."/>
            <person name="Blanc G."/>
        </authorList>
    </citation>
    <scope>NUCLEOTIDE SEQUENCE [LARGE SCALE GENOMIC DNA]</scope>
</reference>
<sequence>MIPKVNKESEYLQILLLILTISKQNNLTKKIINDDIIMDFMSFPSYVSRIGDEIDFHGDNISKEIKVMHNIIDIHGEDINTNILKTGDNLCKEVESLKLVIDTNGKNINKEMENMRLSFENEMKDLKKKARMVCFTMMAVNVASRIFFK</sequence>
<dbReference type="Proteomes" id="UP000247091">
    <property type="component" value="Segment"/>
</dbReference>
<evidence type="ECO:0000313" key="1">
    <source>
        <dbReference type="EMBL" id="AGE53801.1"/>
    </source>
</evidence>
<dbReference type="EMBL" id="JX997169">
    <property type="protein sequence ID" value="AGE53801.1"/>
    <property type="molecule type" value="Genomic_DNA"/>
</dbReference>
<evidence type="ECO:0000313" key="2">
    <source>
        <dbReference type="Proteomes" id="UP000247091"/>
    </source>
</evidence>
<proteinExistence type="predicted"/>
<organismHost>
    <name type="scientific">Chlorella</name>
    <dbReference type="NCBI Taxonomy" id="3071"/>
</organismHost>
<protein>
    <submittedName>
        <fullName evidence="1">Uncharacterized protein</fullName>
    </submittedName>
</protein>